<reference evidence="1 2" key="1">
    <citation type="submission" date="2018-09" db="EMBL/GenBank/DDBJ databases">
        <authorList>
            <person name="Zhu H."/>
        </authorList>
    </citation>
    <scope>NUCLEOTIDE SEQUENCE [LARGE SCALE GENOMIC DNA]</scope>
    <source>
        <strain evidence="1 2">K1S02-6</strain>
    </source>
</reference>
<dbReference type="AlphaFoldDB" id="A0A418XMF5"/>
<name>A0A418XMF5_9PSED</name>
<accession>A0A418XMF5</accession>
<evidence type="ECO:0000313" key="1">
    <source>
        <dbReference type="EMBL" id="RJG13650.1"/>
    </source>
</evidence>
<gene>
    <name evidence="1" type="ORF">D3879_10585</name>
</gene>
<keyword evidence="2" id="KW-1185">Reference proteome</keyword>
<dbReference type="RefSeq" id="WP_119954203.1">
    <property type="nucleotide sequence ID" value="NZ_QYUR01000002.1"/>
</dbReference>
<dbReference type="EMBL" id="QYUR01000002">
    <property type="protein sequence ID" value="RJG13650.1"/>
    <property type="molecule type" value="Genomic_DNA"/>
</dbReference>
<organism evidence="1 2">
    <name type="scientific">Pseudomonas cavernicola</name>
    <dbReference type="NCBI Taxonomy" id="2320866"/>
    <lineage>
        <taxon>Bacteria</taxon>
        <taxon>Pseudomonadati</taxon>
        <taxon>Pseudomonadota</taxon>
        <taxon>Gammaproteobacteria</taxon>
        <taxon>Pseudomonadales</taxon>
        <taxon>Pseudomonadaceae</taxon>
        <taxon>Pseudomonas</taxon>
    </lineage>
</organism>
<proteinExistence type="predicted"/>
<comment type="caution">
    <text evidence="1">The sequence shown here is derived from an EMBL/GenBank/DDBJ whole genome shotgun (WGS) entry which is preliminary data.</text>
</comment>
<protein>
    <submittedName>
        <fullName evidence="1">Uncharacterized protein</fullName>
    </submittedName>
</protein>
<dbReference type="Pfam" id="PF04299">
    <property type="entry name" value="FMN_bind_2"/>
    <property type="match status" value="1"/>
</dbReference>
<dbReference type="Proteomes" id="UP000284021">
    <property type="component" value="Unassembled WGS sequence"/>
</dbReference>
<sequence>MPFELAPNQGEQGTLHARVARNNPVWKDVQSGDEVLVVFAVRTCISRSLPRRGRGA</sequence>
<dbReference type="InterPro" id="IPR007396">
    <property type="entry name" value="TR_PAI2-type"/>
</dbReference>
<evidence type="ECO:0000313" key="2">
    <source>
        <dbReference type="Proteomes" id="UP000284021"/>
    </source>
</evidence>